<feature type="domain" description="DAGKc" evidence="5">
    <location>
        <begin position="171"/>
        <end position="317"/>
    </location>
</feature>
<organism evidence="6 7">
    <name type="scientific">Nicrophorus vespilloides</name>
    <name type="common">Boreal carrion beetle</name>
    <dbReference type="NCBI Taxonomy" id="110193"/>
    <lineage>
        <taxon>Eukaryota</taxon>
        <taxon>Metazoa</taxon>
        <taxon>Ecdysozoa</taxon>
        <taxon>Arthropoda</taxon>
        <taxon>Hexapoda</taxon>
        <taxon>Insecta</taxon>
        <taxon>Pterygota</taxon>
        <taxon>Neoptera</taxon>
        <taxon>Endopterygota</taxon>
        <taxon>Coleoptera</taxon>
        <taxon>Polyphaga</taxon>
        <taxon>Staphyliniformia</taxon>
        <taxon>Silphidae</taxon>
        <taxon>Nicrophorinae</taxon>
        <taxon>Nicrophorus</taxon>
    </lineage>
</organism>
<dbReference type="Gene3D" id="2.60.200.40">
    <property type="match status" value="1"/>
</dbReference>
<dbReference type="Pfam" id="PF00781">
    <property type="entry name" value="DAGK_cat"/>
    <property type="match status" value="1"/>
</dbReference>
<gene>
    <name evidence="7" type="primary">LOC108562198</name>
</gene>
<keyword evidence="3" id="KW-0418">Kinase</keyword>
<reference evidence="7" key="1">
    <citation type="submission" date="2025-08" db="UniProtKB">
        <authorList>
            <consortium name="RefSeq"/>
        </authorList>
    </citation>
    <scope>IDENTIFICATION</scope>
    <source>
        <tissue evidence="7">Whole Larva</tissue>
    </source>
</reference>
<dbReference type="Proteomes" id="UP000695000">
    <property type="component" value="Unplaced"/>
</dbReference>
<evidence type="ECO:0000256" key="3">
    <source>
        <dbReference type="ARBA" id="ARBA00022777"/>
    </source>
</evidence>
<dbReference type="PROSITE" id="PS50146">
    <property type="entry name" value="DAGK"/>
    <property type="match status" value="1"/>
</dbReference>
<keyword evidence="6" id="KW-1185">Reference proteome</keyword>
<proteinExistence type="predicted"/>
<dbReference type="GeneID" id="108562198"/>
<dbReference type="InterPro" id="IPR001206">
    <property type="entry name" value="Diacylglycerol_kinase_cat_dom"/>
</dbReference>
<dbReference type="SMART" id="SM00046">
    <property type="entry name" value="DAGKc"/>
    <property type="match status" value="1"/>
</dbReference>
<dbReference type="PANTHER" id="PTHR12358">
    <property type="entry name" value="SPHINGOSINE KINASE"/>
    <property type="match status" value="1"/>
</dbReference>
<keyword evidence="4" id="KW-0067">ATP-binding</keyword>
<evidence type="ECO:0000256" key="2">
    <source>
        <dbReference type="ARBA" id="ARBA00022741"/>
    </source>
</evidence>
<dbReference type="InterPro" id="IPR017438">
    <property type="entry name" value="ATP-NAD_kinase_N"/>
</dbReference>
<dbReference type="Gene3D" id="3.40.50.10330">
    <property type="entry name" value="Probable inorganic polyphosphate/atp-NAD kinase, domain 1"/>
    <property type="match status" value="1"/>
</dbReference>
<sequence length="580" mass="65105">MMTEIQLKKDELSPGRILLEETFHVLTKKNSVFRVRLTRNGLSLIKETDNQIKETLISTRDIIGCRCLRSKKETSTCSCQSLPRATMNAVEENSGEQDDSDVSAYLYIYAYIMQSNKGVPMKRERTIITLRFRSFDKYEDNNKEAQRWRMVIKELIKGDQVDNIPSGLNHNEQKKLLVLCNPKSGPGRGRAIFQQKIVPILQEAEIAYDLHMTKYANYAREFVRTCNISQWSGIVVVGGDGIIFEAINGMFERPDWSEVIKNVPIGVIPGGSGNGLARSIAHVAGEPYLCNTTLPSALSLVRNNFEPMDIVRVETKSQIVFSFLSVGWGFLSDIDIESERLRMLGGQRFTIWSLARLIGLRNYRGKVWYIPANDTPVHKAKENKKGDNIEIPAEINLETQSARQRLDSWYSAASKRSAYYSITANSSYQSTADSGPQEESGSRMYGPASKLPCLTAEVPSTWKCIDGRFIMVHASYPSHLSEDVLFVPNAKLDDGIIWLNVIKADTSRAQLLQFLLGLSNGTHINPETQDSGSILMLPVRAFRIEPDMSESGYITVDGEHVEYGPIQGELFPGLVRVMVP</sequence>
<evidence type="ECO:0000313" key="6">
    <source>
        <dbReference type="Proteomes" id="UP000695000"/>
    </source>
</evidence>
<dbReference type="InterPro" id="IPR045540">
    <property type="entry name" value="YegS/DAGK_C"/>
</dbReference>
<evidence type="ECO:0000256" key="4">
    <source>
        <dbReference type="ARBA" id="ARBA00022840"/>
    </source>
</evidence>
<accession>A0ABM1MMZ8</accession>
<dbReference type="RefSeq" id="XP_017775948.1">
    <property type="nucleotide sequence ID" value="XM_017920459.1"/>
</dbReference>
<dbReference type="InterPro" id="IPR016064">
    <property type="entry name" value="NAD/diacylglycerol_kinase_sf"/>
</dbReference>
<evidence type="ECO:0000259" key="5">
    <source>
        <dbReference type="PROSITE" id="PS50146"/>
    </source>
</evidence>
<dbReference type="PANTHER" id="PTHR12358:SF112">
    <property type="entry name" value="LD11247P-RELATED"/>
    <property type="match status" value="1"/>
</dbReference>
<protein>
    <submittedName>
        <fullName evidence="7">Sphingosine kinase 2-like</fullName>
    </submittedName>
</protein>
<dbReference type="SUPFAM" id="SSF111331">
    <property type="entry name" value="NAD kinase/diacylglycerol kinase-like"/>
    <property type="match status" value="1"/>
</dbReference>
<name>A0ABM1MMZ8_NICVS</name>
<evidence type="ECO:0000256" key="1">
    <source>
        <dbReference type="ARBA" id="ARBA00022679"/>
    </source>
</evidence>
<keyword evidence="2" id="KW-0547">Nucleotide-binding</keyword>
<dbReference type="Pfam" id="PF19279">
    <property type="entry name" value="YegS_C"/>
    <property type="match status" value="1"/>
</dbReference>
<dbReference type="InterPro" id="IPR050187">
    <property type="entry name" value="Lipid_Phosphate_FormReg"/>
</dbReference>
<evidence type="ECO:0000313" key="7">
    <source>
        <dbReference type="RefSeq" id="XP_017775948.1"/>
    </source>
</evidence>
<keyword evidence="1" id="KW-0808">Transferase</keyword>